<evidence type="ECO:0000256" key="5">
    <source>
        <dbReference type="ARBA" id="ARBA00022741"/>
    </source>
</evidence>
<sequence length="294" mass="32541">MKANLIIANATSGQGKGARVLTSAMDYCEKFRIPYQVIAASSLQESLKELKDKDLSLFERVFVIGGDGMIHHVINALSSSEPMKTPIGIIPAGTGNDFARALGLDIKRPIRNLDMYLSNEPRFLDLGEVNGVRFGAICSTGFDSIVNERANQKKWPRGRRKYDLAMVQELPRFKPRHYSITIDDQVREVKAMLIAVGNGSSYGGGMKVCPDAKVSDGLLDVMVLKPVPKFEFLRIFPKVYSGKHIHHPQVEIFRGSRIEIAGEAVTYADGERIAPTPVEIKCLPSALLTWSQHD</sequence>
<dbReference type="SUPFAM" id="SSF111331">
    <property type="entry name" value="NAD kinase/diacylglycerol kinase-like"/>
    <property type="match status" value="1"/>
</dbReference>
<keyword evidence="3" id="KW-0808">Transferase</keyword>
<dbReference type="AlphaFoldDB" id="A0A965GBP2"/>
<dbReference type="GO" id="GO:0005886">
    <property type="term" value="C:plasma membrane"/>
    <property type="evidence" value="ECO:0007669"/>
    <property type="project" value="TreeGrafter"/>
</dbReference>
<keyword evidence="11" id="KW-1208">Phospholipid metabolism</keyword>
<proteinExistence type="predicted"/>
<reference evidence="13" key="1">
    <citation type="submission" date="2018-10" db="EMBL/GenBank/DDBJ databases">
        <title>Iterative Subtractive Binning of Freshwater Chronoseries Metagenomes Recovers Nearly Complete Genomes from over Four Hundred Novel Species.</title>
        <authorList>
            <person name="Rodriguez-R L.M."/>
            <person name="Tsementzi D."/>
            <person name="Luo C."/>
            <person name="Konstantinidis K.T."/>
        </authorList>
    </citation>
    <scope>NUCLEOTIDE SEQUENCE</scope>
    <source>
        <strain evidence="13">WB5_2A_028</strain>
    </source>
</reference>
<dbReference type="InterPro" id="IPR050187">
    <property type="entry name" value="Lipid_Phosphate_FormReg"/>
</dbReference>
<keyword evidence="7" id="KW-0067">ATP-binding</keyword>
<keyword evidence="6 13" id="KW-0418">Kinase</keyword>
<dbReference type="SMART" id="SM00046">
    <property type="entry name" value="DAGKc"/>
    <property type="match status" value="1"/>
</dbReference>
<evidence type="ECO:0000256" key="9">
    <source>
        <dbReference type="ARBA" id="ARBA00023098"/>
    </source>
</evidence>
<dbReference type="Proteomes" id="UP000740727">
    <property type="component" value="Unassembled WGS sequence"/>
</dbReference>
<evidence type="ECO:0000313" key="13">
    <source>
        <dbReference type="EMBL" id="NBR93343.1"/>
    </source>
</evidence>
<dbReference type="PROSITE" id="PS50146">
    <property type="entry name" value="DAGK"/>
    <property type="match status" value="1"/>
</dbReference>
<evidence type="ECO:0000256" key="8">
    <source>
        <dbReference type="ARBA" id="ARBA00022842"/>
    </source>
</evidence>
<keyword evidence="8" id="KW-0460">Magnesium</keyword>
<dbReference type="InterPro" id="IPR045540">
    <property type="entry name" value="YegS/DAGK_C"/>
</dbReference>
<accession>A0A965GBP2</accession>
<keyword evidence="9" id="KW-0443">Lipid metabolism</keyword>
<keyword evidence="10" id="KW-0594">Phospholipid biosynthesis</keyword>
<gene>
    <name evidence="13" type="ORF">EBT44_00515</name>
</gene>
<dbReference type="GO" id="GO:0005524">
    <property type="term" value="F:ATP binding"/>
    <property type="evidence" value="ECO:0007669"/>
    <property type="project" value="UniProtKB-KW"/>
</dbReference>
<dbReference type="InterPro" id="IPR016064">
    <property type="entry name" value="NAD/diacylglycerol_kinase_sf"/>
</dbReference>
<keyword evidence="4" id="KW-0479">Metal-binding</keyword>
<dbReference type="NCBIfam" id="TIGR00147">
    <property type="entry name" value="YegS/Rv2252/BmrU family lipid kinase"/>
    <property type="match status" value="1"/>
</dbReference>
<dbReference type="EMBL" id="RFXN01000003">
    <property type="protein sequence ID" value="NBR93343.1"/>
    <property type="molecule type" value="Genomic_DNA"/>
</dbReference>
<evidence type="ECO:0000256" key="1">
    <source>
        <dbReference type="ARBA" id="ARBA00001946"/>
    </source>
</evidence>
<evidence type="ECO:0000256" key="10">
    <source>
        <dbReference type="ARBA" id="ARBA00023209"/>
    </source>
</evidence>
<dbReference type="GO" id="GO:0046872">
    <property type="term" value="F:metal ion binding"/>
    <property type="evidence" value="ECO:0007669"/>
    <property type="project" value="UniProtKB-KW"/>
</dbReference>
<protein>
    <submittedName>
        <fullName evidence="13">Diacylglycerol kinase family lipid kinase</fullName>
    </submittedName>
</protein>
<dbReference type="GO" id="GO:0004143">
    <property type="term" value="F:ATP-dependent diacylglycerol kinase activity"/>
    <property type="evidence" value="ECO:0007669"/>
    <property type="project" value="TreeGrafter"/>
</dbReference>
<dbReference type="GO" id="GO:0008654">
    <property type="term" value="P:phospholipid biosynthetic process"/>
    <property type="evidence" value="ECO:0007669"/>
    <property type="project" value="UniProtKB-KW"/>
</dbReference>
<dbReference type="InterPro" id="IPR017438">
    <property type="entry name" value="ATP-NAD_kinase_N"/>
</dbReference>
<evidence type="ECO:0000256" key="6">
    <source>
        <dbReference type="ARBA" id="ARBA00022777"/>
    </source>
</evidence>
<comment type="caution">
    <text evidence="13">The sequence shown here is derived from an EMBL/GenBank/DDBJ whole genome shotgun (WGS) entry which is preliminary data.</text>
</comment>
<feature type="domain" description="DAGKc" evidence="12">
    <location>
        <begin position="1"/>
        <end position="133"/>
    </location>
</feature>
<organism evidence="13 14">
    <name type="scientific">Candidatus Fonsibacter lacus</name>
    <dbReference type="NCBI Taxonomy" id="2576439"/>
    <lineage>
        <taxon>Bacteria</taxon>
        <taxon>Pseudomonadati</taxon>
        <taxon>Pseudomonadota</taxon>
        <taxon>Alphaproteobacteria</taxon>
        <taxon>Candidatus Pelagibacterales</taxon>
        <taxon>Candidatus Pelagibacterales incertae sedis</taxon>
        <taxon>Candidatus Fonsibacter</taxon>
    </lineage>
</organism>
<comment type="cofactor">
    <cofactor evidence="1">
        <name>Mg(2+)</name>
        <dbReference type="ChEBI" id="CHEBI:18420"/>
    </cofactor>
</comment>
<keyword evidence="5" id="KW-0547">Nucleotide-binding</keyword>
<dbReference type="InterPro" id="IPR001206">
    <property type="entry name" value="Diacylglycerol_kinase_cat_dom"/>
</dbReference>
<evidence type="ECO:0000256" key="3">
    <source>
        <dbReference type="ARBA" id="ARBA00022679"/>
    </source>
</evidence>
<dbReference type="Pfam" id="PF00781">
    <property type="entry name" value="DAGK_cat"/>
    <property type="match status" value="1"/>
</dbReference>
<evidence type="ECO:0000256" key="7">
    <source>
        <dbReference type="ARBA" id="ARBA00022840"/>
    </source>
</evidence>
<keyword evidence="2" id="KW-0444">Lipid biosynthesis</keyword>
<dbReference type="Gene3D" id="3.40.50.10330">
    <property type="entry name" value="Probable inorganic polyphosphate/atp-NAD kinase, domain 1"/>
    <property type="match status" value="1"/>
</dbReference>
<evidence type="ECO:0000256" key="2">
    <source>
        <dbReference type="ARBA" id="ARBA00022516"/>
    </source>
</evidence>
<dbReference type="Gene3D" id="2.60.200.40">
    <property type="match status" value="1"/>
</dbReference>
<dbReference type="PANTHER" id="PTHR12358:SF106">
    <property type="entry name" value="LIPID KINASE YEGS"/>
    <property type="match status" value="1"/>
</dbReference>
<evidence type="ECO:0000259" key="12">
    <source>
        <dbReference type="PROSITE" id="PS50146"/>
    </source>
</evidence>
<dbReference type="PANTHER" id="PTHR12358">
    <property type="entry name" value="SPHINGOSINE KINASE"/>
    <property type="match status" value="1"/>
</dbReference>
<dbReference type="InterPro" id="IPR005218">
    <property type="entry name" value="Diacylglycerol/lipid_kinase"/>
</dbReference>
<evidence type="ECO:0000313" key="14">
    <source>
        <dbReference type="Proteomes" id="UP000740727"/>
    </source>
</evidence>
<evidence type="ECO:0000256" key="11">
    <source>
        <dbReference type="ARBA" id="ARBA00023264"/>
    </source>
</evidence>
<name>A0A965GBP2_9PROT</name>
<dbReference type="Pfam" id="PF19279">
    <property type="entry name" value="YegS_C"/>
    <property type="match status" value="1"/>
</dbReference>
<evidence type="ECO:0000256" key="4">
    <source>
        <dbReference type="ARBA" id="ARBA00022723"/>
    </source>
</evidence>